<evidence type="ECO:0000256" key="5">
    <source>
        <dbReference type="ARBA" id="ARBA00023014"/>
    </source>
</evidence>
<dbReference type="SUPFAM" id="SSF48452">
    <property type="entry name" value="TPR-like"/>
    <property type="match status" value="1"/>
</dbReference>
<evidence type="ECO:0000256" key="1">
    <source>
        <dbReference type="ARBA" id="ARBA00001966"/>
    </source>
</evidence>
<dbReference type="eggNOG" id="COG1032">
    <property type="taxonomic scope" value="Bacteria"/>
</dbReference>
<dbReference type="GO" id="GO:0051539">
    <property type="term" value="F:4 iron, 4 sulfur cluster binding"/>
    <property type="evidence" value="ECO:0007669"/>
    <property type="project" value="UniProtKB-KW"/>
</dbReference>
<dbReference type="InterPro" id="IPR007197">
    <property type="entry name" value="rSAM"/>
</dbReference>
<dbReference type="Proteomes" id="UP000014977">
    <property type="component" value="Unassembled WGS sequence"/>
</dbReference>
<evidence type="ECO:0000256" key="4">
    <source>
        <dbReference type="ARBA" id="ARBA00023004"/>
    </source>
</evidence>
<dbReference type="eggNOG" id="COG0457">
    <property type="taxonomic scope" value="Bacteria"/>
</dbReference>
<dbReference type="Pfam" id="PF04055">
    <property type="entry name" value="Radical_SAM"/>
    <property type="match status" value="1"/>
</dbReference>
<dbReference type="SUPFAM" id="SSF52242">
    <property type="entry name" value="Cobalamin (vitamin B12)-binding domain"/>
    <property type="match status" value="1"/>
</dbReference>
<keyword evidence="3" id="KW-0479">Metal-binding</keyword>
<dbReference type="InterPro" id="IPR036724">
    <property type="entry name" value="Cobalamin-bd_sf"/>
</dbReference>
<feature type="region of interest" description="Disordered" evidence="6">
    <location>
        <begin position="566"/>
        <end position="588"/>
    </location>
</feature>
<dbReference type="PANTHER" id="PTHR43409:SF16">
    <property type="entry name" value="SLR0320 PROTEIN"/>
    <property type="match status" value="1"/>
</dbReference>
<dbReference type="InterPro" id="IPR051198">
    <property type="entry name" value="BchE-like"/>
</dbReference>
<dbReference type="GO" id="GO:0046872">
    <property type="term" value="F:metal ion binding"/>
    <property type="evidence" value="ECO:0007669"/>
    <property type="project" value="UniProtKB-KW"/>
</dbReference>
<dbReference type="PATRIC" id="fig|1121405.3.peg.2355"/>
<accession>S7UY60</accession>
<dbReference type="RefSeq" id="WP_020877450.1">
    <property type="nucleotide sequence ID" value="NZ_ATHJ01000091.1"/>
</dbReference>
<dbReference type="SFLD" id="SFLDG01082">
    <property type="entry name" value="B12-binding_domain_containing"/>
    <property type="match status" value="1"/>
</dbReference>
<evidence type="ECO:0000256" key="6">
    <source>
        <dbReference type="SAM" id="MobiDB-lite"/>
    </source>
</evidence>
<feature type="compositionally biased region" description="Basic and acidic residues" evidence="6">
    <location>
        <begin position="571"/>
        <end position="588"/>
    </location>
</feature>
<dbReference type="Gene3D" id="3.80.30.20">
    <property type="entry name" value="tm_1862 like domain"/>
    <property type="match status" value="1"/>
</dbReference>
<organism evidence="9 10">
    <name type="scientific">Desulfococcus multivorans DSM 2059</name>
    <dbReference type="NCBI Taxonomy" id="1121405"/>
    <lineage>
        <taxon>Bacteria</taxon>
        <taxon>Pseudomonadati</taxon>
        <taxon>Thermodesulfobacteriota</taxon>
        <taxon>Desulfobacteria</taxon>
        <taxon>Desulfobacterales</taxon>
        <taxon>Desulfococcaceae</taxon>
        <taxon>Desulfococcus</taxon>
    </lineage>
</organism>
<evidence type="ECO:0000256" key="3">
    <source>
        <dbReference type="ARBA" id="ARBA00022723"/>
    </source>
</evidence>
<dbReference type="InterPro" id="IPR034466">
    <property type="entry name" value="Methyltransferase_Class_B"/>
</dbReference>
<evidence type="ECO:0000313" key="9">
    <source>
        <dbReference type="EMBL" id="EPR39189.1"/>
    </source>
</evidence>
<name>S7UY60_DESML</name>
<dbReference type="InterPro" id="IPR023404">
    <property type="entry name" value="rSAM_horseshoe"/>
</dbReference>
<dbReference type="AlphaFoldDB" id="S7UY60"/>
<dbReference type="GO" id="GO:0005829">
    <property type="term" value="C:cytosol"/>
    <property type="evidence" value="ECO:0007669"/>
    <property type="project" value="TreeGrafter"/>
</dbReference>
<protein>
    <submittedName>
        <fullName evidence="9">Radical SAM domain protein</fullName>
    </submittedName>
</protein>
<dbReference type="GO" id="GO:0031419">
    <property type="term" value="F:cobalamin binding"/>
    <property type="evidence" value="ECO:0007669"/>
    <property type="project" value="InterPro"/>
</dbReference>
<dbReference type="InterPro" id="IPR006638">
    <property type="entry name" value="Elp3/MiaA/NifB-like_rSAM"/>
</dbReference>
<evidence type="ECO:0000313" key="10">
    <source>
        <dbReference type="Proteomes" id="UP000014977"/>
    </source>
</evidence>
<dbReference type="SUPFAM" id="SSF102114">
    <property type="entry name" value="Radical SAM enzymes"/>
    <property type="match status" value="1"/>
</dbReference>
<dbReference type="STRING" id="897.B2D07_17450"/>
<evidence type="ECO:0000259" key="8">
    <source>
        <dbReference type="PROSITE" id="PS51918"/>
    </source>
</evidence>
<keyword evidence="4" id="KW-0408">Iron</keyword>
<gene>
    <name evidence="9" type="ORF">dsmv_2693</name>
</gene>
<evidence type="ECO:0000259" key="7">
    <source>
        <dbReference type="PROSITE" id="PS51332"/>
    </source>
</evidence>
<feature type="domain" description="Radical SAM core" evidence="8">
    <location>
        <begin position="185"/>
        <end position="420"/>
    </location>
</feature>
<dbReference type="SMART" id="SM00729">
    <property type="entry name" value="Elp3"/>
    <property type="match status" value="1"/>
</dbReference>
<dbReference type="CDD" id="cd02068">
    <property type="entry name" value="radical_SAM_B12_BD"/>
    <property type="match status" value="1"/>
</dbReference>
<dbReference type="Pfam" id="PF02310">
    <property type="entry name" value="B12-binding"/>
    <property type="match status" value="1"/>
</dbReference>
<feature type="domain" description="B12-binding" evidence="7">
    <location>
        <begin position="8"/>
        <end position="143"/>
    </location>
</feature>
<comment type="cofactor">
    <cofactor evidence="1">
        <name>[4Fe-4S] cluster</name>
        <dbReference type="ChEBI" id="CHEBI:49883"/>
    </cofactor>
</comment>
<proteinExistence type="predicted"/>
<dbReference type="InterPro" id="IPR058240">
    <property type="entry name" value="rSAM_sf"/>
</dbReference>
<dbReference type="Gene3D" id="1.25.40.10">
    <property type="entry name" value="Tetratricopeptide repeat domain"/>
    <property type="match status" value="1"/>
</dbReference>
<dbReference type="GO" id="GO:0003824">
    <property type="term" value="F:catalytic activity"/>
    <property type="evidence" value="ECO:0007669"/>
    <property type="project" value="InterPro"/>
</dbReference>
<dbReference type="InterPro" id="IPR011990">
    <property type="entry name" value="TPR-like_helical_dom_sf"/>
</dbReference>
<dbReference type="OrthoDB" id="9804952at2"/>
<dbReference type="EMBL" id="ATHJ01000091">
    <property type="protein sequence ID" value="EPR39189.1"/>
    <property type="molecule type" value="Genomic_DNA"/>
</dbReference>
<dbReference type="InterPro" id="IPR006158">
    <property type="entry name" value="Cobalamin-bd"/>
</dbReference>
<dbReference type="SFLD" id="SFLDS00029">
    <property type="entry name" value="Radical_SAM"/>
    <property type="match status" value="1"/>
</dbReference>
<dbReference type="PROSITE" id="PS51332">
    <property type="entry name" value="B12_BINDING"/>
    <property type="match status" value="1"/>
</dbReference>
<sequence length="588" mass="65759">MKILLIYPYCLERRRDETDVSAVPMGLYYIGALLRENGYDAEILSCHGMAGEPERIREILREKAPRVIGFSVLNANRWGAVEIAGIAKALDPGVTTVVGGVAATFLWQHLLGRFAEIDLAVAGEGEFPFLELVKALAATGNRPGKKSLAEIVGHIPGVAFRRRGTPVLNEAAPPIPDLDRLPNPARHFTYQHLSLTRGCPGRCTFCASPRLWDRKVRFHSADYFVDQMSLLHARGVGFFYVSDDTFTLKKDRVIAVCREILRRGLRISWAAISRVDAVDEEVLRWMRRAGCVQISYGVESGSERIRKRLGKNITREQIQRAFALTTAFGILARAYFIYGCPGETWETLEETQALIREIKPLAAVFYILDILPGTALYDEIRQRDGITDDIWGRRIEDIPYYTRDPDLPEALILAFGRSLRDHFRAHLPGFADAAALKDDPALYPCHADFLSRLAMTFSHGDYADHPEAPATAERLYARALGYHPDHRAFLGLGILHQRRQRFSASIRILEEGIRHFPGSESLNLAAAVGHMNMGRYNQALAVLEKFPHSKAAADYAAQCRHALKNAADNSIRPEEDGENPHEPVDTAP</sequence>
<dbReference type="CDD" id="cd01335">
    <property type="entry name" value="Radical_SAM"/>
    <property type="match status" value="1"/>
</dbReference>
<reference evidence="9 10" key="1">
    <citation type="journal article" date="2013" name="Genome Announc.">
        <title>Draft genome sequences for three mercury-methylating, sulfate-reducing bacteria.</title>
        <authorList>
            <person name="Brown S.D."/>
            <person name="Hurt R.A.Jr."/>
            <person name="Gilmour C.C."/>
            <person name="Elias D.A."/>
        </authorList>
    </citation>
    <scope>NUCLEOTIDE SEQUENCE [LARGE SCALE GENOMIC DNA]</scope>
    <source>
        <strain evidence="9 10">DSM 2059</strain>
    </source>
</reference>
<dbReference type="PANTHER" id="PTHR43409">
    <property type="entry name" value="ANAEROBIC MAGNESIUM-PROTOPORPHYRIN IX MONOMETHYL ESTER CYCLASE-RELATED"/>
    <property type="match status" value="1"/>
</dbReference>
<dbReference type="SFLD" id="SFLDG01123">
    <property type="entry name" value="methyltransferase_(Class_B)"/>
    <property type="match status" value="1"/>
</dbReference>
<evidence type="ECO:0000256" key="2">
    <source>
        <dbReference type="ARBA" id="ARBA00022691"/>
    </source>
</evidence>
<dbReference type="Gene3D" id="3.40.50.280">
    <property type="entry name" value="Cobalamin-binding domain"/>
    <property type="match status" value="1"/>
</dbReference>
<keyword evidence="5" id="KW-0411">Iron-sulfur</keyword>
<keyword evidence="2" id="KW-0949">S-adenosyl-L-methionine</keyword>
<dbReference type="PROSITE" id="PS51918">
    <property type="entry name" value="RADICAL_SAM"/>
    <property type="match status" value="1"/>
</dbReference>
<keyword evidence="10" id="KW-1185">Reference proteome</keyword>
<comment type="caution">
    <text evidence="9">The sequence shown here is derived from an EMBL/GenBank/DDBJ whole genome shotgun (WGS) entry which is preliminary data.</text>
</comment>